<proteinExistence type="predicted"/>
<accession>W7ALY0</accession>
<reference evidence="1 2" key="1">
    <citation type="submission" date="2013-02" db="EMBL/GenBank/DDBJ databases">
        <title>The Genome Sequence of Plasmodium vinckei petteri CR.</title>
        <authorList>
            <consortium name="The Broad Institute Genome Sequencing Platform"/>
            <consortium name="The Broad Institute Genome Sequencing Center for Infectious Disease"/>
            <person name="Neafsey D."/>
            <person name="Cheeseman I."/>
            <person name="Volkman S."/>
            <person name="Adams J."/>
            <person name="Walker B."/>
            <person name="Young S.K."/>
            <person name="Zeng Q."/>
            <person name="Gargeya S."/>
            <person name="Fitzgerald M."/>
            <person name="Haas B."/>
            <person name="Abouelleil A."/>
            <person name="Alvarado L."/>
            <person name="Arachchi H.M."/>
            <person name="Berlin A.M."/>
            <person name="Chapman S.B."/>
            <person name="Dewar J."/>
            <person name="Goldberg J."/>
            <person name="Griggs A."/>
            <person name="Gujja S."/>
            <person name="Hansen M."/>
            <person name="Howarth C."/>
            <person name="Imamovic A."/>
            <person name="Larimer J."/>
            <person name="McCowan C."/>
            <person name="Murphy C."/>
            <person name="Neiman D."/>
            <person name="Pearson M."/>
            <person name="Priest M."/>
            <person name="Roberts A."/>
            <person name="Saif S."/>
            <person name="Shea T."/>
            <person name="Sisk P."/>
            <person name="Sykes S."/>
            <person name="Wortman J."/>
            <person name="Nusbaum C."/>
            <person name="Birren B."/>
        </authorList>
    </citation>
    <scope>NUCLEOTIDE SEQUENCE [LARGE SCALE GENOMIC DNA]</scope>
    <source>
        <strain evidence="1 2">CR</strain>
    </source>
</reference>
<dbReference type="AlphaFoldDB" id="W7ALY0"/>
<dbReference type="EMBL" id="KI965397">
    <property type="protein sequence ID" value="EUD72820.1"/>
    <property type="molecule type" value="Genomic_DNA"/>
</dbReference>
<organism evidence="1 2">
    <name type="scientific">Plasmodium vinckei petteri</name>
    <dbReference type="NCBI Taxonomy" id="138298"/>
    <lineage>
        <taxon>Eukaryota</taxon>
        <taxon>Sar</taxon>
        <taxon>Alveolata</taxon>
        <taxon>Apicomplexa</taxon>
        <taxon>Aconoidasida</taxon>
        <taxon>Haemosporida</taxon>
        <taxon>Plasmodiidae</taxon>
        <taxon>Plasmodium</taxon>
        <taxon>Plasmodium (Vinckeia)</taxon>
    </lineage>
</organism>
<sequence length="156" mass="19005">MYKFPCFRDKTWMKENGANMNYPNEFFNVDFCPDFLKNYEHVVNFQEKIEQIIKQIKSALFRQAIYKIQNIEVLAMNECKEDRVLESIKPMNGYEKFKITSSTILRDELWTIKRCNKNFLYWVEGKKEKKYKPFSYLPLYEGYESMIPMLIYHKLI</sequence>
<name>W7ALY0_PLAVN</name>
<dbReference type="Proteomes" id="UP000030659">
    <property type="component" value="Unassembled WGS sequence"/>
</dbReference>
<evidence type="ECO:0000313" key="1">
    <source>
        <dbReference type="EMBL" id="EUD72820.1"/>
    </source>
</evidence>
<gene>
    <name evidence="1" type="ORF">YYG_01820</name>
</gene>
<protein>
    <submittedName>
        <fullName evidence="1">Uncharacterized protein</fullName>
    </submittedName>
</protein>
<evidence type="ECO:0000313" key="2">
    <source>
        <dbReference type="Proteomes" id="UP000030659"/>
    </source>
</evidence>